<evidence type="ECO:0000313" key="3">
    <source>
        <dbReference type="Proteomes" id="UP000033671"/>
    </source>
</evidence>
<dbReference type="AlphaFoldDB" id="A0A0F3PA55"/>
<sequence length="112" mass="13335">MISSYNLGILAEWLIIARYSVRLYSFIAHRMRNSAGEIDIICTKGQVIVFIEVKARRSNFDNTICNHQQITRIRKSAELYLYYNRQYSNFDVRFDLAIVRPMQWPLIIENAW</sequence>
<name>A0A0F3PA55_ORITS</name>
<evidence type="ECO:0000313" key="2">
    <source>
        <dbReference type="EMBL" id="KJV77173.1"/>
    </source>
</evidence>
<dbReference type="InterPro" id="IPR011856">
    <property type="entry name" value="tRNA_endonuc-like_dom_sf"/>
</dbReference>
<reference evidence="2 3" key="1">
    <citation type="submission" date="2015-01" db="EMBL/GenBank/DDBJ databases">
        <title>Genome Sequencing of Rickettsiales.</title>
        <authorList>
            <person name="Daugherty S.C."/>
            <person name="Su Q."/>
            <person name="Abolude K."/>
            <person name="Beier-Sexton M."/>
            <person name="Carlyon J.A."/>
            <person name="Carter R."/>
            <person name="Day N.P."/>
            <person name="Dumler S.J."/>
            <person name="Dyachenko V."/>
            <person name="Godinez A."/>
            <person name="Kurtti T.J."/>
            <person name="Lichay M."/>
            <person name="Mullins K.E."/>
            <person name="Ott S."/>
            <person name="Pappas-Brown V."/>
            <person name="Paris D.H."/>
            <person name="Patel P."/>
            <person name="Richards A.L."/>
            <person name="Sadzewicz L."/>
            <person name="Sears K."/>
            <person name="Seidman D."/>
            <person name="Sengamalay N."/>
            <person name="Stenos J."/>
            <person name="Tallon L.J."/>
            <person name="Vincent G."/>
            <person name="Fraser C.M."/>
            <person name="Munderloh U."/>
            <person name="Dunning-Hotopp J.C."/>
        </authorList>
    </citation>
    <scope>NUCLEOTIDE SEQUENCE [LARGE SCALE GENOMIC DNA]</scope>
    <source>
        <strain evidence="2 3">TA716</strain>
    </source>
</reference>
<comment type="caution">
    <text evidence="2">The sequence shown here is derived from an EMBL/GenBank/DDBJ whole genome shotgun (WGS) entry which is preliminary data.</text>
</comment>
<dbReference type="Pfam" id="PF02021">
    <property type="entry name" value="UPF0102"/>
    <property type="match status" value="1"/>
</dbReference>
<dbReference type="InterPro" id="IPR003509">
    <property type="entry name" value="UPF0102_YraN-like"/>
</dbReference>
<dbReference type="Gene3D" id="3.40.1350.10">
    <property type="match status" value="1"/>
</dbReference>
<dbReference type="GO" id="GO:0003676">
    <property type="term" value="F:nucleic acid binding"/>
    <property type="evidence" value="ECO:0007669"/>
    <property type="project" value="InterPro"/>
</dbReference>
<evidence type="ECO:0000256" key="1">
    <source>
        <dbReference type="ARBA" id="ARBA00006738"/>
    </source>
</evidence>
<dbReference type="SUPFAM" id="SSF52980">
    <property type="entry name" value="Restriction endonuclease-like"/>
    <property type="match status" value="1"/>
</dbReference>
<dbReference type="EMBL" id="LAOA01000008">
    <property type="protein sequence ID" value="KJV77173.1"/>
    <property type="molecule type" value="Genomic_DNA"/>
</dbReference>
<dbReference type="RefSeq" id="WP_045915898.1">
    <property type="nucleotide sequence ID" value="NZ_LAOA01000008.1"/>
</dbReference>
<dbReference type="PANTHER" id="PTHR34039">
    <property type="entry name" value="UPF0102 PROTEIN YRAN"/>
    <property type="match status" value="1"/>
</dbReference>
<dbReference type="PANTHER" id="PTHR34039:SF1">
    <property type="entry name" value="UPF0102 PROTEIN YRAN"/>
    <property type="match status" value="1"/>
</dbReference>
<gene>
    <name evidence="2" type="ORF">OTSTA716_0392</name>
</gene>
<proteinExistence type="inferred from homology"/>
<comment type="similarity">
    <text evidence="1">Belongs to the UPF0102 family.</text>
</comment>
<accession>A0A0F3PA55</accession>
<protein>
    <submittedName>
        <fullName evidence="2">Archaeal holliday junction resolvase family protein</fullName>
    </submittedName>
</protein>
<organism evidence="2 3">
    <name type="scientific">Orientia tsutsugamushi str. TA716</name>
    <dbReference type="NCBI Taxonomy" id="1359175"/>
    <lineage>
        <taxon>Bacteria</taxon>
        <taxon>Pseudomonadati</taxon>
        <taxon>Pseudomonadota</taxon>
        <taxon>Alphaproteobacteria</taxon>
        <taxon>Rickettsiales</taxon>
        <taxon>Rickettsiaceae</taxon>
        <taxon>Rickettsieae</taxon>
        <taxon>Orientia</taxon>
    </lineage>
</organism>
<dbReference type="Proteomes" id="UP000033671">
    <property type="component" value="Unassembled WGS sequence"/>
</dbReference>
<dbReference type="PATRIC" id="fig|1359175.3.peg.2838"/>
<dbReference type="InterPro" id="IPR011335">
    <property type="entry name" value="Restrct_endonuc-II-like"/>
</dbReference>